<dbReference type="Proteomes" id="UP001152747">
    <property type="component" value="Unassembled WGS sequence"/>
</dbReference>
<proteinExistence type="predicted"/>
<feature type="region of interest" description="Disordered" evidence="1">
    <location>
        <begin position="296"/>
        <end position="363"/>
    </location>
</feature>
<sequence>MGARLTRSEHEIEYNPFAWSDLPFDMRRSIIDSFDLQTKARYSQCSTECYEEISESRNFIEKMHLVDGREGNHRMIYIFAIAKGNGNYWMFKISESSGNCEVRWEMNGEIISRKIFENSNLIDVVLMYFNDILMKNIKSLQILSIFMDDFPYNRTNIKNLRCKDMSSLILRENKYGIDPILSGFVDLNQICHFHNAFDIPNCPIDDLFKMDTIIRNLTDPKFSLDDFDNFLRRFLIDEEMGGNTKSIEFNIEKYQDHFADFHRIIKKYTDSGELLRYEGEFRPWYYCRKSKKKMVRHQQKQKGYKKKLAKKTPRKGLTKNKAKTAGTKNKKKAVTSEEVTKLEKSSIEEGSSNPQSGENWLKNGARGTEEDVVAQQLERFKNISIEDEDDSEDEDYDEIELRNKESASDVEAQDTIREFVDYEQYIENKIMTEEEVRDRVKELMERYRRDKEYDSE</sequence>
<dbReference type="AlphaFoldDB" id="A0A9P1IH44"/>
<accession>A0A9P1IH44</accession>
<evidence type="ECO:0000313" key="2">
    <source>
        <dbReference type="EMBL" id="CAI5443112.1"/>
    </source>
</evidence>
<feature type="compositionally biased region" description="Basic residues" evidence="1">
    <location>
        <begin position="296"/>
        <end position="333"/>
    </location>
</feature>
<protein>
    <recommendedName>
        <fullName evidence="4">F-box domain-containing protein</fullName>
    </recommendedName>
</protein>
<dbReference type="EMBL" id="CANHGI010000002">
    <property type="protein sequence ID" value="CAI5443112.1"/>
    <property type="molecule type" value="Genomic_DNA"/>
</dbReference>
<evidence type="ECO:0008006" key="4">
    <source>
        <dbReference type="Google" id="ProtNLM"/>
    </source>
</evidence>
<organism evidence="2 3">
    <name type="scientific">Caenorhabditis angaria</name>
    <dbReference type="NCBI Taxonomy" id="860376"/>
    <lineage>
        <taxon>Eukaryota</taxon>
        <taxon>Metazoa</taxon>
        <taxon>Ecdysozoa</taxon>
        <taxon>Nematoda</taxon>
        <taxon>Chromadorea</taxon>
        <taxon>Rhabditida</taxon>
        <taxon>Rhabditina</taxon>
        <taxon>Rhabditomorpha</taxon>
        <taxon>Rhabditoidea</taxon>
        <taxon>Rhabditidae</taxon>
        <taxon>Peloderinae</taxon>
        <taxon>Caenorhabditis</taxon>
    </lineage>
</organism>
<gene>
    <name evidence="2" type="ORF">CAMP_LOCUS5749</name>
</gene>
<feature type="compositionally biased region" description="Basic and acidic residues" evidence="1">
    <location>
        <begin position="334"/>
        <end position="347"/>
    </location>
</feature>
<reference evidence="2" key="1">
    <citation type="submission" date="2022-11" db="EMBL/GenBank/DDBJ databases">
        <authorList>
            <person name="Kikuchi T."/>
        </authorList>
    </citation>
    <scope>NUCLEOTIDE SEQUENCE</scope>
    <source>
        <strain evidence="2">PS1010</strain>
    </source>
</reference>
<name>A0A9P1IH44_9PELO</name>
<feature type="compositionally biased region" description="Polar residues" evidence="1">
    <location>
        <begin position="348"/>
        <end position="358"/>
    </location>
</feature>
<evidence type="ECO:0000313" key="3">
    <source>
        <dbReference type="Proteomes" id="UP001152747"/>
    </source>
</evidence>
<comment type="caution">
    <text evidence="2">The sequence shown here is derived from an EMBL/GenBank/DDBJ whole genome shotgun (WGS) entry which is preliminary data.</text>
</comment>
<evidence type="ECO:0000256" key="1">
    <source>
        <dbReference type="SAM" id="MobiDB-lite"/>
    </source>
</evidence>
<keyword evidence="3" id="KW-1185">Reference proteome</keyword>